<reference evidence="3 4" key="1">
    <citation type="journal article" date="2024" name="G3 (Bethesda)">
        <title>Genome assembly of Hibiscus sabdariffa L. provides insights into metabolisms of medicinal natural products.</title>
        <authorList>
            <person name="Kim T."/>
        </authorList>
    </citation>
    <scope>NUCLEOTIDE SEQUENCE [LARGE SCALE GENOMIC DNA]</scope>
    <source>
        <strain evidence="3">TK-2024</strain>
        <tissue evidence="3">Old leaves</tissue>
    </source>
</reference>
<feature type="region of interest" description="Disordered" evidence="1">
    <location>
        <begin position="475"/>
        <end position="549"/>
    </location>
</feature>
<evidence type="ECO:0000259" key="2">
    <source>
        <dbReference type="Pfam" id="PF03732"/>
    </source>
</evidence>
<feature type="compositionally biased region" description="Pro residues" evidence="1">
    <location>
        <begin position="404"/>
        <end position="415"/>
    </location>
</feature>
<dbReference type="Proteomes" id="UP001472677">
    <property type="component" value="Unassembled WGS sequence"/>
</dbReference>
<evidence type="ECO:0000313" key="3">
    <source>
        <dbReference type="EMBL" id="KAK8504355.1"/>
    </source>
</evidence>
<comment type="caution">
    <text evidence="3">The sequence shown here is derived from an EMBL/GenBank/DDBJ whole genome shotgun (WGS) entry which is preliminary data.</text>
</comment>
<dbReference type="Pfam" id="PF03732">
    <property type="entry name" value="Retrotrans_gag"/>
    <property type="match status" value="1"/>
</dbReference>
<feature type="compositionally biased region" description="Pro residues" evidence="1">
    <location>
        <begin position="533"/>
        <end position="546"/>
    </location>
</feature>
<evidence type="ECO:0000313" key="4">
    <source>
        <dbReference type="Proteomes" id="UP001472677"/>
    </source>
</evidence>
<dbReference type="InterPro" id="IPR005162">
    <property type="entry name" value="Retrotrans_gag_dom"/>
</dbReference>
<proteinExistence type="predicted"/>
<name>A0ABR2BD55_9ROSI</name>
<sequence length="649" mass="72863">MKLSSFEVSGFMAGVMGTTLGMTLLTSNPTELVDFDPEIEARARRTHGQTLREKKKKQREKDSEGATSTTNEESTDSTHHPTDPTPIAEATHTPMADQTIRELAAAPAVEQPLCITFPQGETPFQLKTGLIHLLPTFHGLPSESAHKHLTEFHLVCSSMKPQGVSEDQIKLCAFPFSLSGIAKEWLFYLPPNSITTWTDLNKKFLDRFFPAAKASEIRRSILGIKQKYEESLHEYWERYKKLCASCSQHGLSDQTLVQYFYEGLLPTEMKMIDAASGGSFFNMTPTQEKDLISTMAANSQQFGTISEPNRRVHEVNTVSLENKIEQLTNVVSSLVAEKSRPFKACGICTQTDHPTDSCPSLQDETVNAIGNFPGPPQRPYNPYSSSYNPSWRDHPNLSYAPKPTYQPRPPQPQPSNKPSLETLMERMMQSQERTDTRMEQFVQSLEQYQTRTDSRMHEIEKQVNQLAQTLGRLDSQGKLPSQTEPNPKENVSAITLRSGTIVEPSVQRQKEKPKNPDSQEGDATTEGGVPIAEPEPSPYAEPPPFPSRFLKKDKQAEEKDILDIFRKVELNIPLLEVIRKIPRIGKVGMKRAMCDLGASINVMPLSVYNSISADPLKETRVTVQLADRSIVYPEGVLENVLVQYDKRRN</sequence>
<organism evidence="3 4">
    <name type="scientific">Hibiscus sabdariffa</name>
    <name type="common">roselle</name>
    <dbReference type="NCBI Taxonomy" id="183260"/>
    <lineage>
        <taxon>Eukaryota</taxon>
        <taxon>Viridiplantae</taxon>
        <taxon>Streptophyta</taxon>
        <taxon>Embryophyta</taxon>
        <taxon>Tracheophyta</taxon>
        <taxon>Spermatophyta</taxon>
        <taxon>Magnoliopsida</taxon>
        <taxon>eudicotyledons</taxon>
        <taxon>Gunneridae</taxon>
        <taxon>Pentapetalae</taxon>
        <taxon>rosids</taxon>
        <taxon>malvids</taxon>
        <taxon>Malvales</taxon>
        <taxon>Malvaceae</taxon>
        <taxon>Malvoideae</taxon>
        <taxon>Hibiscus</taxon>
    </lineage>
</organism>
<dbReference type="InterPro" id="IPR021109">
    <property type="entry name" value="Peptidase_aspartic_dom_sf"/>
</dbReference>
<evidence type="ECO:0000256" key="1">
    <source>
        <dbReference type="SAM" id="MobiDB-lite"/>
    </source>
</evidence>
<feature type="region of interest" description="Disordered" evidence="1">
    <location>
        <begin position="43"/>
        <end position="90"/>
    </location>
</feature>
<feature type="compositionally biased region" description="Low complexity" evidence="1">
    <location>
        <begin position="380"/>
        <end position="390"/>
    </location>
</feature>
<feature type="compositionally biased region" description="Polar residues" evidence="1">
    <location>
        <begin position="351"/>
        <end position="365"/>
    </location>
</feature>
<dbReference type="EMBL" id="JBBPBM010000143">
    <property type="protein sequence ID" value="KAK8504355.1"/>
    <property type="molecule type" value="Genomic_DNA"/>
</dbReference>
<feature type="compositionally biased region" description="Basic and acidic residues" evidence="1">
    <location>
        <begin position="508"/>
        <end position="517"/>
    </location>
</feature>
<accession>A0ABR2BD55</accession>
<dbReference type="PANTHER" id="PTHR33223">
    <property type="entry name" value="CCHC-TYPE DOMAIN-CONTAINING PROTEIN"/>
    <property type="match status" value="1"/>
</dbReference>
<keyword evidence="4" id="KW-1185">Reference proteome</keyword>
<protein>
    <recommendedName>
        <fullName evidence="2">Retrotransposon gag domain-containing protein</fullName>
    </recommendedName>
</protein>
<dbReference type="PANTHER" id="PTHR33223:SF11">
    <property type="entry name" value="ELEMENT PROTEIN, PUTATIVE-RELATED"/>
    <property type="match status" value="1"/>
</dbReference>
<gene>
    <name evidence="3" type="ORF">V6N12_032857</name>
</gene>
<dbReference type="Gene3D" id="2.40.70.10">
    <property type="entry name" value="Acid Proteases"/>
    <property type="match status" value="1"/>
</dbReference>
<feature type="region of interest" description="Disordered" evidence="1">
    <location>
        <begin position="351"/>
        <end position="419"/>
    </location>
</feature>
<feature type="domain" description="Retrotransposon gag" evidence="2">
    <location>
        <begin position="173"/>
        <end position="265"/>
    </location>
</feature>